<feature type="compositionally biased region" description="Polar residues" evidence="1">
    <location>
        <begin position="133"/>
        <end position="147"/>
    </location>
</feature>
<keyword evidence="3" id="KW-1185">Reference proteome</keyword>
<feature type="region of interest" description="Disordered" evidence="1">
    <location>
        <begin position="1"/>
        <end position="43"/>
    </location>
</feature>
<accession>A0AAV8T0V6</accession>
<evidence type="ECO:0000313" key="2">
    <source>
        <dbReference type="EMBL" id="KAJ8760307.1"/>
    </source>
</evidence>
<feature type="region of interest" description="Disordered" evidence="1">
    <location>
        <begin position="298"/>
        <end position="349"/>
    </location>
</feature>
<organism evidence="2 3">
    <name type="scientific">Erythroxylum novogranatense</name>
    <dbReference type="NCBI Taxonomy" id="1862640"/>
    <lineage>
        <taxon>Eukaryota</taxon>
        <taxon>Viridiplantae</taxon>
        <taxon>Streptophyta</taxon>
        <taxon>Embryophyta</taxon>
        <taxon>Tracheophyta</taxon>
        <taxon>Spermatophyta</taxon>
        <taxon>Magnoliopsida</taxon>
        <taxon>eudicotyledons</taxon>
        <taxon>Gunneridae</taxon>
        <taxon>Pentapetalae</taxon>
        <taxon>rosids</taxon>
        <taxon>fabids</taxon>
        <taxon>Malpighiales</taxon>
        <taxon>Erythroxylaceae</taxon>
        <taxon>Erythroxylum</taxon>
    </lineage>
</organism>
<dbReference type="Proteomes" id="UP001159364">
    <property type="component" value="Linkage Group LG07"/>
</dbReference>
<evidence type="ECO:0000256" key="1">
    <source>
        <dbReference type="SAM" id="MobiDB-lite"/>
    </source>
</evidence>
<evidence type="ECO:0000313" key="3">
    <source>
        <dbReference type="Proteomes" id="UP001159364"/>
    </source>
</evidence>
<feature type="compositionally biased region" description="Polar residues" evidence="1">
    <location>
        <begin position="226"/>
        <end position="239"/>
    </location>
</feature>
<protein>
    <submittedName>
        <fullName evidence="2">Uncharacterized protein</fullName>
    </submittedName>
</protein>
<proteinExistence type="predicted"/>
<sequence length="349" mass="37076">MPPLDSRGHPAKKGRTRKRDDESPPPITSYSIAVTDGPPGDATLENVVWPEDHPVEIEEGDITPEVGENEGNITLSQQLRLKLDQQWHCAVVLKVLGRRKSGATAEDVSPSTTSGAGVTKQGEQLEPAVASRTEGTSNGYGPWTNVQRRCPRPSVKGRPQTGASDSRGASVKEGSRFAALNVVDAGLEPKRQSKPPVGQLEGLGQRVQMGDSSGPKAFQFKGALGRQSTQARKSTQASKGKSLPIPPLARKQKGQTSAAPALDVTNFPPIQLQPTAQDRNLAVVLPMHTEMVCDRQLITVPNQAPGERTSPRVGVEEPGMGDSLPELPPTDPLDVSMTSSGPDDNPGLL</sequence>
<name>A0AAV8T0V6_9ROSI</name>
<feature type="region of interest" description="Disordered" evidence="1">
    <location>
        <begin position="186"/>
        <end position="261"/>
    </location>
</feature>
<reference evidence="2 3" key="1">
    <citation type="submission" date="2021-09" db="EMBL/GenBank/DDBJ databases">
        <title>Genomic insights and catalytic innovation underlie evolution of tropane alkaloids biosynthesis.</title>
        <authorList>
            <person name="Wang Y.-J."/>
            <person name="Tian T."/>
            <person name="Huang J.-P."/>
            <person name="Huang S.-X."/>
        </authorList>
    </citation>
    <scope>NUCLEOTIDE SEQUENCE [LARGE SCALE GENOMIC DNA]</scope>
    <source>
        <strain evidence="2">KIB-2018</strain>
        <tissue evidence="2">Leaf</tissue>
    </source>
</reference>
<dbReference type="EMBL" id="JAIWQS010000007">
    <property type="protein sequence ID" value="KAJ8760307.1"/>
    <property type="molecule type" value="Genomic_DNA"/>
</dbReference>
<comment type="caution">
    <text evidence="2">The sequence shown here is derived from an EMBL/GenBank/DDBJ whole genome shotgun (WGS) entry which is preliminary data.</text>
</comment>
<feature type="region of interest" description="Disordered" evidence="1">
    <location>
        <begin position="99"/>
        <end position="172"/>
    </location>
</feature>
<dbReference type="AlphaFoldDB" id="A0AAV8T0V6"/>
<gene>
    <name evidence="2" type="ORF">K2173_011860</name>
</gene>